<dbReference type="AlphaFoldDB" id="A0A381V790"/>
<dbReference type="EMBL" id="UINC01007810">
    <property type="protein sequence ID" value="SVA35183.1"/>
    <property type="molecule type" value="Genomic_DNA"/>
</dbReference>
<evidence type="ECO:0000313" key="1">
    <source>
        <dbReference type="EMBL" id="SVA35183.1"/>
    </source>
</evidence>
<name>A0A381V790_9ZZZZ</name>
<protein>
    <submittedName>
        <fullName evidence="1">Uncharacterized protein</fullName>
    </submittedName>
</protein>
<proteinExistence type="predicted"/>
<sequence>MFRPILLLLLFIGLIFWCCEDESEPSLNDCGGHDTWITFDTEGGFAYLDSCGVCDDDPSNDCIKDCADEWGGLSVCGCTDSIATNYLKSANYDDGSCEYDTTTVFMR</sequence>
<accession>A0A381V790</accession>
<gene>
    <name evidence="1" type="ORF">METZ01_LOCUS88037</name>
</gene>
<organism evidence="1">
    <name type="scientific">marine metagenome</name>
    <dbReference type="NCBI Taxonomy" id="408172"/>
    <lineage>
        <taxon>unclassified sequences</taxon>
        <taxon>metagenomes</taxon>
        <taxon>ecological metagenomes</taxon>
    </lineage>
</organism>
<reference evidence="1" key="1">
    <citation type="submission" date="2018-05" db="EMBL/GenBank/DDBJ databases">
        <authorList>
            <person name="Lanie J.A."/>
            <person name="Ng W.-L."/>
            <person name="Kazmierczak K.M."/>
            <person name="Andrzejewski T.M."/>
            <person name="Davidsen T.M."/>
            <person name="Wayne K.J."/>
            <person name="Tettelin H."/>
            <person name="Glass J.I."/>
            <person name="Rusch D."/>
            <person name="Podicherti R."/>
            <person name="Tsui H.-C.T."/>
            <person name="Winkler M.E."/>
        </authorList>
    </citation>
    <scope>NUCLEOTIDE SEQUENCE</scope>
</reference>